<accession>E8ZHW4</accession>
<evidence type="ECO:0000313" key="2">
    <source>
        <dbReference type="Proteomes" id="UP000008637"/>
    </source>
</evidence>
<sequence>MSIPIKIPIFASAAGLPAVLLTTSTTIDWDNSKHARWVEVYFEDKEGADKAERIRVWIEDLGDLSKYSYFKKSDNKWASYRYLRISDADSKKYSLLASIAKEFLINQHKLNVLKGISIADKKGSVASTSSSCTNGCRGKDNCIQETLESGHRKFFKELRNLDSAWTGNYWSPVTAYIKLQDSQFSDLSSKQDNKSMHGSMVYGAVDYNYKAKPEKKYFANYPSKFSFSTDESGKIKKGTHGNDILEVSSKLKKWKTMYSRQSVAFKQCCCSSTDNSFECLLGSNFVREESDLGTIKSGVTSANGGCSTQSA</sequence>
<keyword evidence="2" id="KW-1185">Reference proteome</keyword>
<dbReference type="OrthoDB" id="9818587at2"/>
<gene>
    <name evidence="1" type="ordered locus">HF1_07270</name>
</gene>
<dbReference type="AlphaFoldDB" id="E8ZHW4"/>
<dbReference type="KEGG" id="mha:HF1_07270"/>
<dbReference type="Proteomes" id="UP000008637">
    <property type="component" value="Chromosome"/>
</dbReference>
<proteinExistence type="predicted"/>
<reference evidence="1 2" key="1">
    <citation type="journal article" date="2011" name="J. Bacteriol.">
        <title>Complete genome sequence of Mycoplasma haemofelis, a hemotropic mycoplasma.</title>
        <authorList>
            <person name="Barker E.N."/>
            <person name="Helps C.R."/>
            <person name="Peters I.R."/>
            <person name="Darby A.C."/>
            <person name="Radford A.D."/>
            <person name="Tasker S."/>
        </authorList>
    </citation>
    <scope>NUCLEOTIDE SEQUENCE [LARGE SCALE GENOMIC DNA]</scope>
    <source>
        <strain evidence="1 2">Langford 1</strain>
    </source>
</reference>
<protein>
    <submittedName>
        <fullName evidence="1">Uncharacterized protein</fullName>
    </submittedName>
</protein>
<organism evidence="1 2">
    <name type="scientific">Mycoplasma haemofelis (strain Langford 1)</name>
    <name type="common">Haemobartonella felis</name>
    <dbReference type="NCBI Taxonomy" id="941640"/>
    <lineage>
        <taxon>Bacteria</taxon>
        <taxon>Bacillati</taxon>
        <taxon>Mycoplasmatota</taxon>
        <taxon>Mollicutes</taxon>
        <taxon>Mycoplasmataceae</taxon>
        <taxon>Mycoplasma</taxon>
    </lineage>
</organism>
<evidence type="ECO:0000313" key="1">
    <source>
        <dbReference type="EMBL" id="CBY92735.1"/>
    </source>
</evidence>
<dbReference type="EMBL" id="FR773153">
    <property type="protein sequence ID" value="CBY92735.1"/>
    <property type="molecule type" value="Genomic_DNA"/>
</dbReference>
<name>E8ZHW4_MYCHL</name>
<dbReference type="HOGENOM" id="CLU_818403_0_0_14"/>